<name>A0A8J5XQZ9_DIALT</name>
<accession>A0A8J5XQZ9</accession>
<dbReference type="EMBL" id="JAGTXO010000011">
    <property type="protein sequence ID" value="KAG8465019.1"/>
    <property type="molecule type" value="Genomic_DNA"/>
</dbReference>
<gene>
    <name evidence="2" type="ORF">KFE25_012382</name>
</gene>
<feature type="compositionally biased region" description="Low complexity" evidence="1">
    <location>
        <begin position="316"/>
        <end position="325"/>
    </location>
</feature>
<dbReference type="OrthoDB" id="10556159at2759"/>
<evidence type="ECO:0000313" key="3">
    <source>
        <dbReference type="Proteomes" id="UP000751190"/>
    </source>
</evidence>
<comment type="caution">
    <text evidence="2">The sequence shown here is derived from an EMBL/GenBank/DDBJ whole genome shotgun (WGS) entry which is preliminary data.</text>
</comment>
<dbReference type="Proteomes" id="UP000751190">
    <property type="component" value="Unassembled WGS sequence"/>
</dbReference>
<feature type="compositionally biased region" description="Acidic residues" evidence="1">
    <location>
        <begin position="360"/>
        <end position="385"/>
    </location>
</feature>
<organism evidence="2 3">
    <name type="scientific">Diacronema lutheri</name>
    <name type="common">Unicellular marine alga</name>
    <name type="synonym">Monochrysis lutheri</name>
    <dbReference type="NCBI Taxonomy" id="2081491"/>
    <lineage>
        <taxon>Eukaryota</taxon>
        <taxon>Haptista</taxon>
        <taxon>Haptophyta</taxon>
        <taxon>Pavlovophyceae</taxon>
        <taxon>Pavlovales</taxon>
        <taxon>Pavlovaceae</taxon>
        <taxon>Diacronema</taxon>
    </lineage>
</organism>
<keyword evidence="3" id="KW-1185">Reference proteome</keyword>
<feature type="region of interest" description="Disordered" evidence="1">
    <location>
        <begin position="253"/>
        <end position="388"/>
    </location>
</feature>
<evidence type="ECO:0000256" key="1">
    <source>
        <dbReference type="SAM" id="MobiDB-lite"/>
    </source>
</evidence>
<feature type="region of interest" description="Disordered" evidence="1">
    <location>
        <begin position="148"/>
        <end position="171"/>
    </location>
</feature>
<feature type="compositionally biased region" description="Basic and acidic residues" evidence="1">
    <location>
        <begin position="289"/>
        <end position="315"/>
    </location>
</feature>
<proteinExistence type="predicted"/>
<reference evidence="2" key="1">
    <citation type="submission" date="2021-05" db="EMBL/GenBank/DDBJ databases">
        <title>The genome of the haptophyte Pavlova lutheri (Diacronema luteri, Pavlovales) - a model for lipid biosynthesis in eukaryotic algae.</title>
        <authorList>
            <person name="Hulatt C.J."/>
            <person name="Posewitz M.C."/>
        </authorList>
    </citation>
    <scope>NUCLEOTIDE SEQUENCE</scope>
    <source>
        <strain evidence="2">NIVA-4/92</strain>
    </source>
</reference>
<evidence type="ECO:0000313" key="2">
    <source>
        <dbReference type="EMBL" id="KAG8465019.1"/>
    </source>
</evidence>
<sequence>MATDEGTSLGASALKLPQAAMLISTSMLERLALTVADIEAGEITSTDLLKSGLMPEAARVTGVWAGTRENPMLEVPEQITMIGAQSSKMSSAEAAPRPAAIGRRNLADTDFDSLVQELEETEDVSLTDVVGRLSPNLLLLFGADAPQPAGADEELDSSAHARPPAPGGGGAAVGNAQSFAALVKASVISLPATLIDIEGTGSRPFILLDTKDGAASGASKFVGLELTEAQSRALEVSTITPLEKSLLKKLKRAHHVKQRQSSQALMGPGGDELEAQRTADAEQAVRAAAEARARAEATERTAAAERAEEAARTEAARVAAAASSGGEDDDKSDDGRDAKPATQPPAAKPTGMAARGSGDGSDDGGSDDDDLWGDDDDDGDGDLDLDMSGIDPALLSMLGAQEQNNSVRLATTWVAPETAGLDNSLEATAYAQNRKEQGKGPSVGMVIANGMWKARAEVSDSEEEDENEE</sequence>
<protein>
    <submittedName>
        <fullName evidence="2">Uncharacterized protein</fullName>
    </submittedName>
</protein>
<dbReference type="AlphaFoldDB" id="A0A8J5XQZ9"/>